<proteinExistence type="predicted"/>
<gene>
    <name evidence="2" type="ORF">WJX74_002529</name>
</gene>
<evidence type="ECO:0000313" key="2">
    <source>
        <dbReference type="EMBL" id="KAK9832950.1"/>
    </source>
</evidence>
<dbReference type="EMBL" id="JALJOS010000011">
    <property type="protein sequence ID" value="KAK9832950.1"/>
    <property type="molecule type" value="Genomic_DNA"/>
</dbReference>
<comment type="caution">
    <text evidence="2">The sequence shown here is derived from an EMBL/GenBank/DDBJ whole genome shotgun (WGS) entry which is preliminary data.</text>
</comment>
<protein>
    <submittedName>
        <fullName evidence="2">Uncharacterized protein</fullName>
    </submittedName>
</protein>
<feature type="compositionally biased region" description="Basic and acidic residues" evidence="1">
    <location>
        <begin position="92"/>
        <end position="104"/>
    </location>
</feature>
<name>A0AAW1RFU4_9CHLO</name>
<feature type="region of interest" description="Disordered" evidence="1">
    <location>
        <begin position="92"/>
        <end position="146"/>
    </location>
</feature>
<accession>A0AAW1RFU4</accession>
<keyword evidence="3" id="KW-1185">Reference proteome</keyword>
<dbReference type="AlphaFoldDB" id="A0AAW1RFU4"/>
<sequence length="146" mass="15829">MSSSNLTGSRGPHPSRAVMAGRSLSMSEQPDFALIYAFLGSLFDPNCGGIDHVDVLEEMKSIDRQTATLLMRNVISNLQSPEAWQEHVRMLQKAALREGPEREPVSAGTPSPSERHPSSQHFSTPPRQTSRSGMASRTASMPPANG</sequence>
<dbReference type="Pfam" id="PF24904">
    <property type="entry name" value="RVE6"/>
    <property type="match status" value="1"/>
</dbReference>
<dbReference type="Proteomes" id="UP001438707">
    <property type="component" value="Unassembled WGS sequence"/>
</dbReference>
<feature type="compositionally biased region" description="Polar residues" evidence="1">
    <location>
        <begin position="119"/>
        <end position="139"/>
    </location>
</feature>
<organism evidence="2 3">
    <name type="scientific">Apatococcus lobatus</name>
    <dbReference type="NCBI Taxonomy" id="904363"/>
    <lineage>
        <taxon>Eukaryota</taxon>
        <taxon>Viridiplantae</taxon>
        <taxon>Chlorophyta</taxon>
        <taxon>core chlorophytes</taxon>
        <taxon>Trebouxiophyceae</taxon>
        <taxon>Chlorellales</taxon>
        <taxon>Chlorellaceae</taxon>
        <taxon>Apatococcus</taxon>
    </lineage>
</organism>
<evidence type="ECO:0000256" key="1">
    <source>
        <dbReference type="SAM" id="MobiDB-lite"/>
    </source>
</evidence>
<evidence type="ECO:0000313" key="3">
    <source>
        <dbReference type="Proteomes" id="UP001438707"/>
    </source>
</evidence>
<reference evidence="2 3" key="1">
    <citation type="journal article" date="2024" name="Nat. Commun.">
        <title>Phylogenomics reveals the evolutionary origins of lichenization in chlorophyte algae.</title>
        <authorList>
            <person name="Puginier C."/>
            <person name="Libourel C."/>
            <person name="Otte J."/>
            <person name="Skaloud P."/>
            <person name="Haon M."/>
            <person name="Grisel S."/>
            <person name="Petersen M."/>
            <person name="Berrin J.G."/>
            <person name="Delaux P.M."/>
            <person name="Dal Grande F."/>
            <person name="Keller J."/>
        </authorList>
    </citation>
    <scope>NUCLEOTIDE SEQUENCE [LARGE SCALE GENOMIC DNA]</scope>
    <source>
        <strain evidence="2 3">SAG 2145</strain>
    </source>
</reference>